<proteinExistence type="inferred from homology"/>
<dbReference type="InterPro" id="IPR043502">
    <property type="entry name" value="DNA/RNA_pol_sf"/>
</dbReference>
<keyword evidence="3 10" id="KW-0808">Transferase</keyword>
<dbReference type="PANTHER" id="PTHR45812">
    <property type="entry name" value="DNA POLYMERASE ZETA CATALYTIC SUBUNIT"/>
    <property type="match status" value="1"/>
</dbReference>
<keyword evidence="4 10" id="KW-0548">Nucleotidyltransferase</keyword>
<keyword evidence="5" id="KW-0239">DNA-directed DNA polymerase</keyword>
<accession>A0A3R7NR04</accession>
<gene>
    <name evidence="10" type="ORF">TraAM80_01626</name>
</gene>
<keyword evidence="11" id="KW-1185">Reference proteome</keyword>
<comment type="caution">
    <text evidence="10">The sequence shown here is derived from an EMBL/GenBank/DDBJ whole genome shotgun (WGS) entry which is preliminary data.</text>
</comment>
<evidence type="ECO:0000313" key="10">
    <source>
        <dbReference type="EMBL" id="RNF10283.1"/>
    </source>
</evidence>
<evidence type="ECO:0000256" key="6">
    <source>
        <dbReference type="ARBA" id="ARBA00049244"/>
    </source>
</evidence>
<dbReference type="Gene3D" id="3.90.1600.10">
    <property type="entry name" value="Palm domain of DNA polymerase"/>
    <property type="match status" value="1"/>
</dbReference>
<dbReference type="InterPro" id="IPR036397">
    <property type="entry name" value="RNaseH_sf"/>
</dbReference>
<dbReference type="SUPFAM" id="SSF56672">
    <property type="entry name" value="DNA/RNA polymerases"/>
    <property type="match status" value="1"/>
</dbReference>
<feature type="compositionally biased region" description="Polar residues" evidence="7">
    <location>
        <begin position="806"/>
        <end position="816"/>
    </location>
</feature>
<organism evidence="10 11">
    <name type="scientific">Trypanosoma rangeli</name>
    <dbReference type="NCBI Taxonomy" id="5698"/>
    <lineage>
        <taxon>Eukaryota</taxon>
        <taxon>Discoba</taxon>
        <taxon>Euglenozoa</taxon>
        <taxon>Kinetoplastea</taxon>
        <taxon>Metakinetoplastina</taxon>
        <taxon>Trypanosomatida</taxon>
        <taxon>Trypanosomatidae</taxon>
        <taxon>Trypanosoma</taxon>
        <taxon>Herpetosoma</taxon>
    </lineage>
</organism>
<dbReference type="SUPFAM" id="SSF53098">
    <property type="entry name" value="Ribonuclease H-like"/>
    <property type="match status" value="1"/>
</dbReference>
<dbReference type="Pfam" id="PF24055">
    <property type="entry name" value="POL3_N"/>
    <property type="match status" value="1"/>
</dbReference>
<dbReference type="InterPro" id="IPR006134">
    <property type="entry name" value="DNA-dir_DNA_pol_B_multi_dom"/>
</dbReference>
<dbReference type="InterPro" id="IPR023211">
    <property type="entry name" value="DNA_pol_palm_dom_sf"/>
</dbReference>
<dbReference type="EMBL" id="MKGL01000034">
    <property type="protein sequence ID" value="RNF10283.1"/>
    <property type="molecule type" value="Genomic_DNA"/>
</dbReference>
<comment type="similarity">
    <text evidence="1">Belongs to the DNA polymerase type-B family.</text>
</comment>
<feature type="domain" description="DNA polymerase delta/zeta catalytic subunit N-terminal" evidence="9">
    <location>
        <begin position="81"/>
        <end position="159"/>
    </location>
</feature>
<feature type="compositionally biased region" description="Polar residues" evidence="7">
    <location>
        <begin position="825"/>
        <end position="835"/>
    </location>
</feature>
<evidence type="ECO:0000259" key="8">
    <source>
        <dbReference type="Pfam" id="PF00136"/>
    </source>
</evidence>
<dbReference type="OrthoDB" id="2414538at2759"/>
<dbReference type="InterPro" id="IPR056435">
    <property type="entry name" value="DPOD/Z_N"/>
</dbReference>
<protein>
    <recommendedName>
        <fullName evidence="2">DNA-directed DNA polymerase</fullName>
        <ecNumber evidence="2">2.7.7.7</ecNumber>
    </recommendedName>
</protein>
<dbReference type="InterPro" id="IPR006172">
    <property type="entry name" value="DNA-dir_DNA_pol_B"/>
</dbReference>
<dbReference type="Gene3D" id="3.30.342.10">
    <property type="entry name" value="DNA Polymerase, chain B, domain 1"/>
    <property type="match status" value="1"/>
</dbReference>
<dbReference type="EC" id="2.7.7.7" evidence="2"/>
<dbReference type="GO" id="GO:0042276">
    <property type="term" value="P:error-prone translesion synthesis"/>
    <property type="evidence" value="ECO:0007669"/>
    <property type="project" value="TreeGrafter"/>
</dbReference>
<name>A0A3R7NR04_TRYRA</name>
<dbReference type="PANTHER" id="PTHR45812:SF1">
    <property type="entry name" value="DNA POLYMERASE ZETA CATALYTIC SUBUNIT"/>
    <property type="match status" value="1"/>
</dbReference>
<evidence type="ECO:0000256" key="1">
    <source>
        <dbReference type="ARBA" id="ARBA00005755"/>
    </source>
</evidence>
<sequence>MYLHVVSVEHSVAKPDPALGDAQMSPLFHRVSAWCPLLHLFGYVYTRREGGNGLDEANATVGGVRGSDALQQRSICAHIHGVYPYFMVLRHDPSVSAMQFGAQLEAVAIRVLKPSPSTAPPLQLQLLHHVEVVRRLPFYGYHAKHKTFFKVSVIDPEVVSRLVQLLSQTTEVGGRRWQTYEAHTPYHFQFMVDYGMKGMAPFCIPACTARSPVPTEVQPTQAQANLHITAVMPQGEPLRLTRAELEVDVKAPVLQRQECPVESGENLFSVRRSVRQYFAEHGVDDALRCGAGSDMADRTCTVCDVQSSDSAVSVMRQRALTHLRARADAVVAETSSHISSTPRDDVETPTNFSLHAGKLSDQLTLRLMEEMHEDNAKTTRFALSFSSSSSSSSSSLLSVPSIEEAIGEAGERSLPSSEGGACLQEAPANTDTSLVIGDSIVLCGVSVDGIIPQTPSVAKITAMDTQTVRLRWYMTLRETHLADTQEELERSGRWLARRVPDASGVAAALEEELLLGDVEDENPIAVLRQAVRVAVCHAYCAPTTPALLCRYNYHVSEQRLSAIAPTRSEEFVALPAALATPTSGAAGVSGAVDEDEELLTSSSSSSSFSSSSLFSSPSSCVVVAERRDVTPLFFSRPSTHDDGDHIQTPVRRSVPSVMQQASQSQLALMLSCIGSSPSAAAVVYSVASQPDASDAGAKEELSSSLSLECVNPSHAAFLQGWRETTSRLHPCHFMGDISRNFRWTYDRHRRVVVSAASWPLATPVSTASSCPAFAAVSTRRGMPTSTMGMIQARPSVPLPSHVAPSPWTSPSHQHASASKAKWQPYPSSNVSSSPGRNTYVTCELRVMYVEVLVHRQSGNQNVVQEELLAVALGRTSSFAESIGVRLFCVCPSTMTIRRLQQPFSGVVDVVPLPSELHLLQRVRREVCSYDPDVLLSWEGCKYGVGLLALRYRIVLQRSLARDVARLSIHDMSDDASEEEDEALLLLSSSSLSAGDEDVAVPETAGASSAAAVPQPGAGGMVKRLSRRFGGGVRVPGRVVVDLGKQLCKELRLPSHTLQMVHQKLFRRSLPYFTDIALAEMYTSSSDDMRRVALTVLLTRVVTPHRVAQHLNFYTRTAEFARMYGILFYEVLSRGSQYRVEATLHRMARPIGYTMLSPSPEEVHRQPRLVSMPLIMQPRSGFYKDDPVVVLDFRSLYPSIIIAYNLCYSTCLGRVSRCRHSRLGVLASYKQADSVLLQLLAEDDACPTSRRVIFAPNGCMFLSPRDTQRGAPANAASSARHTVSSTGGFEACGTAVRGQVHATRPPTAADSH</sequence>
<dbReference type="GO" id="GO:0003887">
    <property type="term" value="F:DNA-directed DNA polymerase activity"/>
    <property type="evidence" value="ECO:0007669"/>
    <property type="project" value="UniProtKB-KW"/>
</dbReference>
<dbReference type="InterPro" id="IPR012337">
    <property type="entry name" value="RNaseH-like_sf"/>
</dbReference>
<reference evidence="10 11" key="1">
    <citation type="journal article" date="2018" name="BMC Genomics">
        <title>Genomic comparison of Trypanosoma conorhini and Trypanosoma rangeli to Trypanosoma cruzi strains of high and low virulence.</title>
        <authorList>
            <person name="Bradwell K.R."/>
            <person name="Koparde V.N."/>
            <person name="Matveyev A.V."/>
            <person name="Serrano M.G."/>
            <person name="Alves J.M."/>
            <person name="Parikh H."/>
            <person name="Huang B."/>
            <person name="Lee V."/>
            <person name="Espinosa-Alvarez O."/>
            <person name="Ortiz P.A."/>
            <person name="Costa-Martins A.G."/>
            <person name="Teixeira M.M."/>
            <person name="Buck G.A."/>
        </authorList>
    </citation>
    <scope>NUCLEOTIDE SEQUENCE [LARGE SCALE GENOMIC DNA]</scope>
    <source>
        <strain evidence="10 11">AM80</strain>
    </source>
</reference>
<dbReference type="OMA" id="PNGCMFL"/>
<feature type="domain" description="DNA-directed DNA polymerase family B multifunctional" evidence="8">
    <location>
        <begin position="1127"/>
        <end position="1224"/>
    </location>
</feature>
<dbReference type="Gene3D" id="3.30.420.10">
    <property type="entry name" value="Ribonuclease H-like superfamily/Ribonuclease H"/>
    <property type="match status" value="1"/>
</dbReference>
<dbReference type="SMART" id="SM00486">
    <property type="entry name" value="POLBc"/>
    <property type="match status" value="1"/>
</dbReference>
<evidence type="ECO:0000259" key="9">
    <source>
        <dbReference type="Pfam" id="PF24055"/>
    </source>
</evidence>
<comment type="catalytic activity">
    <reaction evidence="6">
        <text>DNA(n) + a 2'-deoxyribonucleoside 5'-triphosphate = DNA(n+1) + diphosphate</text>
        <dbReference type="Rhea" id="RHEA:22508"/>
        <dbReference type="Rhea" id="RHEA-COMP:17339"/>
        <dbReference type="Rhea" id="RHEA-COMP:17340"/>
        <dbReference type="ChEBI" id="CHEBI:33019"/>
        <dbReference type="ChEBI" id="CHEBI:61560"/>
        <dbReference type="ChEBI" id="CHEBI:173112"/>
        <dbReference type="EC" id="2.7.7.7"/>
    </reaction>
</comment>
<dbReference type="RefSeq" id="XP_029241462.1">
    <property type="nucleotide sequence ID" value="XM_029378660.1"/>
</dbReference>
<evidence type="ECO:0000256" key="2">
    <source>
        <dbReference type="ARBA" id="ARBA00012417"/>
    </source>
</evidence>
<evidence type="ECO:0000256" key="5">
    <source>
        <dbReference type="ARBA" id="ARBA00022932"/>
    </source>
</evidence>
<evidence type="ECO:0000256" key="3">
    <source>
        <dbReference type="ARBA" id="ARBA00022679"/>
    </source>
</evidence>
<dbReference type="Pfam" id="PF00136">
    <property type="entry name" value="DNA_pol_B"/>
    <property type="match status" value="1"/>
</dbReference>
<dbReference type="GO" id="GO:0005634">
    <property type="term" value="C:nucleus"/>
    <property type="evidence" value="ECO:0007669"/>
    <property type="project" value="TreeGrafter"/>
</dbReference>
<dbReference type="Proteomes" id="UP000283634">
    <property type="component" value="Unassembled WGS sequence"/>
</dbReference>
<dbReference type="GO" id="GO:0000724">
    <property type="term" value="P:double-strand break repair via homologous recombination"/>
    <property type="evidence" value="ECO:0007669"/>
    <property type="project" value="TreeGrafter"/>
</dbReference>
<feature type="region of interest" description="Disordered" evidence="7">
    <location>
        <begin position="802"/>
        <end position="835"/>
    </location>
</feature>
<evidence type="ECO:0000256" key="7">
    <source>
        <dbReference type="SAM" id="MobiDB-lite"/>
    </source>
</evidence>
<dbReference type="GO" id="GO:0016035">
    <property type="term" value="C:zeta DNA polymerase complex"/>
    <property type="evidence" value="ECO:0007669"/>
    <property type="project" value="InterPro"/>
</dbReference>
<dbReference type="InterPro" id="IPR030559">
    <property type="entry name" value="PolZ_Rev3"/>
</dbReference>
<dbReference type="GeneID" id="40325559"/>
<evidence type="ECO:0000313" key="11">
    <source>
        <dbReference type="Proteomes" id="UP000283634"/>
    </source>
</evidence>
<evidence type="ECO:0000256" key="4">
    <source>
        <dbReference type="ARBA" id="ARBA00022695"/>
    </source>
</evidence>
<dbReference type="GO" id="GO:0000166">
    <property type="term" value="F:nucleotide binding"/>
    <property type="evidence" value="ECO:0007669"/>
    <property type="project" value="InterPro"/>
</dbReference>
<dbReference type="GO" id="GO:0003677">
    <property type="term" value="F:DNA binding"/>
    <property type="evidence" value="ECO:0007669"/>
    <property type="project" value="InterPro"/>
</dbReference>